<organism evidence="4 5">
    <name type="scientific">Chryseobacterium defluvii</name>
    <dbReference type="NCBI Taxonomy" id="160396"/>
    <lineage>
        <taxon>Bacteria</taxon>
        <taxon>Pseudomonadati</taxon>
        <taxon>Bacteroidota</taxon>
        <taxon>Flavobacteriia</taxon>
        <taxon>Flavobacteriales</taxon>
        <taxon>Weeksellaceae</taxon>
        <taxon>Chryseobacterium group</taxon>
        <taxon>Chryseobacterium</taxon>
    </lineage>
</organism>
<feature type="signal peptide" evidence="2">
    <location>
        <begin position="1"/>
        <end position="19"/>
    </location>
</feature>
<sequence>MMKKIGMLTALLSVINISAQQTCSNTDPGNNPGDVGCVTFSYRGQTVAYTTVRGADNKVWLQQNLGSSQVSVSMTDADSYGDLFQWGRWDDGHQLRNSSTSAVPSSNTPDGLAGINSFITGSSPDSWWSSNGSGDQWTAENAGVVTSVNGADPCKAIGQGWRMPSQSDWNVLVGSEGINNPVSAYGSHLKLPAGGYRSGSTGSFTFVGQRGYYWSSDVATTGGKYLYVGTTTANPSSGAPRGQGASVRCIKDLAALGTTDIKLNEPGIYPNPTNGILYFKTNEAIEAIQVNNIAGQEVKTGFSGNRIDMQELPNGVYIVTIVLKNGQIVSKKIIKN</sequence>
<feature type="chain" id="PRO_5032449317" evidence="2">
    <location>
        <begin position="20"/>
        <end position="336"/>
    </location>
</feature>
<protein>
    <submittedName>
        <fullName evidence="4">Uncharacterized protein (TIGR02145 family)</fullName>
    </submittedName>
</protein>
<keyword evidence="5" id="KW-1185">Reference proteome</keyword>
<dbReference type="EMBL" id="JACHLE010000003">
    <property type="protein sequence ID" value="MBB4807020.1"/>
    <property type="molecule type" value="Genomic_DNA"/>
</dbReference>
<comment type="caution">
    <text evidence="4">The sequence shown here is derived from an EMBL/GenBank/DDBJ whole genome shotgun (WGS) entry which is preliminary data.</text>
</comment>
<feature type="domain" description="Secretion system C-terminal sorting" evidence="3">
    <location>
        <begin position="268"/>
        <end position="334"/>
    </location>
</feature>
<dbReference type="Proteomes" id="UP000592180">
    <property type="component" value="Unassembled WGS sequence"/>
</dbReference>
<evidence type="ECO:0000313" key="5">
    <source>
        <dbReference type="Proteomes" id="UP000592180"/>
    </source>
</evidence>
<evidence type="ECO:0000313" key="4">
    <source>
        <dbReference type="EMBL" id="MBB4807020.1"/>
    </source>
</evidence>
<dbReference type="AlphaFoldDB" id="A0A840KHP5"/>
<keyword evidence="1 2" id="KW-0732">Signal</keyword>
<dbReference type="Pfam" id="PF18962">
    <property type="entry name" value="Por_Secre_tail"/>
    <property type="match status" value="1"/>
</dbReference>
<dbReference type="NCBIfam" id="TIGR04183">
    <property type="entry name" value="Por_Secre_tail"/>
    <property type="match status" value="1"/>
</dbReference>
<accession>A0A840KHP5</accession>
<dbReference type="RefSeq" id="WP_184189564.1">
    <property type="nucleotide sequence ID" value="NZ_JACHLE010000003.1"/>
</dbReference>
<reference evidence="4 5" key="1">
    <citation type="submission" date="2020-08" db="EMBL/GenBank/DDBJ databases">
        <title>Functional genomics of gut bacteria from endangered species of beetles.</title>
        <authorList>
            <person name="Carlos-Shanley C."/>
        </authorList>
    </citation>
    <scope>NUCLEOTIDE SEQUENCE [LARGE SCALE GENOMIC DNA]</scope>
    <source>
        <strain evidence="4 5">S00151</strain>
    </source>
</reference>
<evidence type="ECO:0000256" key="1">
    <source>
        <dbReference type="ARBA" id="ARBA00022729"/>
    </source>
</evidence>
<name>A0A840KHP5_9FLAO</name>
<evidence type="ECO:0000256" key="2">
    <source>
        <dbReference type="SAM" id="SignalP"/>
    </source>
</evidence>
<gene>
    <name evidence="4" type="ORF">HNP38_002324</name>
</gene>
<proteinExistence type="predicted"/>
<dbReference type="InterPro" id="IPR026444">
    <property type="entry name" value="Secre_tail"/>
</dbReference>
<evidence type="ECO:0000259" key="3">
    <source>
        <dbReference type="Pfam" id="PF18962"/>
    </source>
</evidence>